<organism evidence="2 3">
    <name type="scientific">Phakopsora pachyrhizi</name>
    <name type="common">Asian soybean rust disease fungus</name>
    <dbReference type="NCBI Taxonomy" id="170000"/>
    <lineage>
        <taxon>Eukaryota</taxon>
        <taxon>Fungi</taxon>
        <taxon>Dikarya</taxon>
        <taxon>Basidiomycota</taxon>
        <taxon>Pucciniomycotina</taxon>
        <taxon>Pucciniomycetes</taxon>
        <taxon>Pucciniales</taxon>
        <taxon>Phakopsoraceae</taxon>
        <taxon>Phakopsora</taxon>
    </lineage>
</organism>
<sequence>MYSKHGHLAAPRPQPAPQQLERLLEMLQAPTPGPVAETQPSLLTQLFLSGAAEGVASQSSKSLEEEQNTPTHRDLQNVDPPVPQALLDLFEQSTFLQQPEVLSPRPLPVPLSAGSNNENSTNLLAHLFGQAQVLPPANSDKQILTTSSQNMSKGTSPAEPRTPKASNLLELLMQGGGDAGQTNHETFKPNGRSVHHQVHNHLNFNSQAVEHNEVNGEKGSSFETVSRFG</sequence>
<gene>
    <name evidence="2" type="ORF">PPACK8108_LOCUS22174</name>
</gene>
<protein>
    <submittedName>
        <fullName evidence="2">Uncharacterized protein</fullName>
    </submittedName>
</protein>
<dbReference type="AlphaFoldDB" id="A0AAV0BL19"/>
<comment type="caution">
    <text evidence="2">The sequence shown here is derived from an EMBL/GenBank/DDBJ whole genome shotgun (WGS) entry which is preliminary data.</text>
</comment>
<keyword evidence="3" id="KW-1185">Reference proteome</keyword>
<dbReference type="Proteomes" id="UP001153365">
    <property type="component" value="Unassembled WGS sequence"/>
</dbReference>
<proteinExistence type="predicted"/>
<name>A0AAV0BL19_PHAPC</name>
<evidence type="ECO:0000313" key="3">
    <source>
        <dbReference type="Proteomes" id="UP001153365"/>
    </source>
</evidence>
<feature type="region of interest" description="Disordered" evidence="1">
    <location>
        <begin position="57"/>
        <end position="78"/>
    </location>
</feature>
<dbReference type="EMBL" id="CALTRL010005865">
    <property type="protein sequence ID" value="CAH7687389.1"/>
    <property type="molecule type" value="Genomic_DNA"/>
</dbReference>
<accession>A0AAV0BL19</accession>
<reference evidence="2" key="1">
    <citation type="submission" date="2022-06" db="EMBL/GenBank/DDBJ databases">
        <authorList>
            <consortium name="SYNGENTA / RWTH Aachen University"/>
        </authorList>
    </citation>
    <scope>NUCLEOTIDE SEQUENCE</scope>
</reference>
<evidence type="ECO:0000256" key="1">
    <source>
        <dbReference type="SAM" id="MobiDB-lite"/>
    </source>
</evidence>
<evidence type="ECO:0000313" key="2">
    <source>
        <dbReference type="EMBL" id="CAH7687389.1"/>
    </source>
</evidence>